<dbReference type="Gene3D" id="1.10.10.10">
    <property type="entry name" value="Winged helix-like DNA-binding domain superfamily/Winged helix DNA-binding domain"/>
    <property type="match status" value="1"/>
</dbReference>
<dbReference type="InterPro" id="IPR036388">
    <property type="entry name" value="WH-like_DNA-bd_sf"/>
</dbReference>
<accession>A0A5C5X5A4</accession>
<dbReference type="EMBL" id="SIHI01000001">
    <property type="protein sequence ID" value="TWT57799.1"/>
    <property type="molecule type" value="Genomic_DNA"/>
</dbReference>
<dbReference type="RefSeq" id="WP_146507755.1">
    <property type="nucleotide sequence ID" value="NZ_SIHI01000001.1"/>
</dbReference>
<dbReference type="Pfam" id="PF03551">
    <property type="entry name" value="PadR"/>
    <property type="match status" value="1"/>
</dbReference>
<gene>
    <name evidence="2" type="ORF">KOR42_11660</name>
</gene>
<dbReference type="SUPFAM" id="SSF46785">
    <property type="entry name" value="Winged helix' DNA-binding domain"/>
    <property type="match status" value="1"/>
</dbReference>
<dbReference type="InterPro" id="IPR052509">
    <property type="entry name" value="Metal_resp_DNA-bind_regulator"/>
</dbReference>
<comment type="caution">
    <text evidence="2">The sequence shown here is derived from an EMBL/GenBank/DDBJ whole genome shotgun (WGS) entry which is preliminary data.</text>
</comment>
<organism evidence="2 3">
    <name type="scientific">Thalassoglobus neptunius</name>
    <dbReference type="NCBI Taxonomy" id="1938619"/>
    <lineage>
        <taxon>Bacteria</taxon>
        <taxon>Pseudomonadati</taxon>
        <taxon>Planctomycetota</taxon>
        <taxon>Planctomycetia</taxon>
        <taxon>Planctomycetales</taxon>
        <taxon>Planctomycetaceae</taxon>
        <taxon>Thalassoglobus</taxon>
    </lineage>
</organism>
<evidence type="ECO:0000313" key="2">
    <source>
        <dbReference type="EMBL" id="TWT57799.1"/>
    </source>
</evidence>
<dbReference type="PANTHER" id="PTHR33169">
    <property type="entry name" value="PADR-FAMILY TRANSCRIPTIONAL REGULATOR"/>
    <property type="match status" value="1"/>
</dbReference>
<feature type="domain" description="Transcription regulator PadR N-terminal" evidence="1">
    <location>
        <begin position="18"/>
        <end position="94"/>
    </location>
</feature>
<dbReference type="Proteomes" id="UP000317243">
    <property type="component" value="Unassembled WGS sequence"/>
</dbReference>
<dbReference type="OrthoDB" id="9808017at2"/>
<dbReference type="AlphaFoldDB" id="A0A5C5X5A4"/>
<name>A0A5C5X5A4_9PLAN</name>
<reference evidence="2 3" key="1">
    <citation type="submission" date="2019-02" db="EMBL/GenBank/DDBJ databases">
        <title>Deep-cultivation of Planctomycetes and their phenomic and genomic characterization uncovers novel biology.</title>
        <authorList>
            <person name="Wiegand S."/>
            <person name="Jogler M."/>
            <person name="Boedeker C."/>
            <person name="Pinto D."/>
            <person name="Vollmers J."/>
            <person name="Rivas-Marin E."/>
            <person name="Kohn T."/>
            <person name="Peeters S.H."/>
            <person name="Heuer A."/>
            <person name="Rast P."/>
            <person name="Oberbeckmann S."/>
            <person name="Bunk B."/>
            <person name="Jeske O."/>
            <person name="Meyerdierks A."/>
            <person name="Storesund J.E."/>
            <person name="Kallscheuer N."/>
            <person name="Luecker S."/>
            <person name="Lage O.M."/>
            <person name="Pohl T."/>
            <person name="Merkel B.J."/>
            <person name="Hornburger P."/>
            <person name="Mueller R.-W."/>
            <person name="Bruemmer F."/>
            <person name="Labrenz M."/>
            <person name="Spormann A.M."/>
            <person name="Op Den Camp H."/>
            <person name="Overmann J."/>
            <person name="Amann R."/>
            <person name="Jetten M.S.M."/>
            <person name="Mascher T."/>
            <person name="Medema M.H."/>
            <person name="Devos D.P."/>
            <person name="Kaster A.-K."/>
            <person name="Ovreas L."/>
            <person name="Rohde M."/>
            <person name="Galperin M.Y."/>
            <person name="Jogler C."/>
        </authorList>
    </citation>
    <scope>NUCLEOTIDE SEQUENCE [LARGE SCALE GENOMIC DNA]</scope>
    <source>
        <strain evidence="2 3">KOR42</strain>
    </source>
</reference>
<dbReference type="InterPro" id="IPR005149">
    <property type="entry name" value="Tscrpt_reg_PadR_N"/>
</dbReference>
<dbReference type="InterPro" id="IPR036390">
    <property type="entry name" value="WH_DNA-bd_sf"/>
</dbReference>
<proteinExistence type="predicted"/>
<protein>
    <submittedName>
        <fullName evidence="2">Lineage-specific thermal regulator protein</fullName>
    </submittedName>
</protein>
<evidence type="ECO:0000313" key="3">
    <source>
        <dbReference type="Proteomes" id="UP000317243"/>
    </source>
</evidence>
<dbReference type="PANTHER" id="PTHR33169:SF14">
    <property type="entry name" value="TRANSCRIPTIONAL REGULATOR RV3488"/>
    <property type="match status" value="1"/>
</dbReference>
<keyword evidence="3" id="KW-1185">Reference proteome</keyword>
<sequence>MPTPIEGNQVRGHLETMILSVLESEAAHGFEVVKRLCAAGNGALELKEGTVYPVLYRLEDAGLVRSKWEKETTGRRGPRRKIYQLTKRGERQLNSGREQWKSFVNTIGPIVGGVL</sequence>
<evidence type="ECO:0000259" key="1">
    <source>
        <dbReference type="Pfam" id="PF03551"/>
    </source>
</evidence>